<dbReference type="SMART" id="SM00220">
    <property type="entry name" value="S_TKc"/>
    <property type="match status" value="1"/>
</dbReference>
<dbReference type="PROSITE" id="PS50011">
    <property type="entry name" value="PROTEIN_KINASE_DOM"/>
    <property type="match status" value="1"/>
</dbReference>
<dbReference type="GO" id="GO:0004691">
    <property type="term" value="F:cAMP-dependent protein kinase activity"/>
    <property type="evidence" value="ECO:0007669"/>
    <property type="project" value="UniProtKB-EC"/>
</dbReference>
<dbReference type="InterPro" id="IPR000719">
    <property type="entry name" value="Prot_kinase_dom"/>
</dbReference>
<dbReference type="PROSITE" id="PS51285">
    <property type="entry name" value="AGC_KINASE_CTER"/>
    <property type="match status" value="1"/>
</dbReference>
<dbReference type="OrthoDB" id="63267at2759"/>
<sequence length="403" mass="47153">MSFIHKIMNKATRNSRSNSNSSTVTNESKSHQRRSFFGFGSTTQQEEKKPKMEDATISLENIKEIERLKQQYQNYDQHILEQRKNRAQLKLDDFQLLRTLGTGSFGRVHLSRSKHNHRYYAIKVLKKSEIVRLKQVEHTNNEKHILETTANPFMVNLWGTFQDDINLYMVMDYVPGGELFSILRKAKRFPDHVARFYAAEVVLVIEYLHSKNIIYRDLKPENILIDANGHIKITDFGFAKYVPDVTWTLCGTPDYLAPEVIQSKGYSKAVDWWSLGILIFEMLAGHPPFFDDDHLKLYEKIIQNKIRWPAYFDPHARDLLKRLLISDLSRRFGNLKRGAQDIKDHAWFDATDFIKLANRQTKPPFVPKIQGEGDCSHFDKYPETNEKYGIAGLDPYREKFIEF</sequence>
<dbReference type="PROSITE" id="PS00108">
    <property type="entry name" value="PROTEIN_KINASE_ST"/>
    <property type="match status" value="1"/>
</dbReference>
<evidence type="ECO:0000259" key="12">
    <source>
        <dbReference type="PROSITE" id="PS50011"/>
    </source>
</evidence>
<dbReference type="GO" id="GO:0005524">
    <property type="term" value="F:ATP binding"/>
    <property type="evidence" value="ECO:0007669"/>
    <property type="project" value="UniProtKB-UniRule"/>
</dbReference>
<dbReference type="GO" id="GO:0005952">
    <property type="term" value="C:cAMP-dependent protein kinase complex"/>
    <property type="evidence" value="ECO:0007669"/>
    <property type="project" value="TreeGrafter"/>
</dbReference>
<evidence type="ECO:0000259" key="13">
    <source>
        <dbReference type="PROSITE" id="PS51285"/>
    </source>
</evidence>
<keyword evidence="3" id="KW-0808">Transferase</keyword>
<evidence type="ECO:0000256" key="4">
    <source>
        <dbReference type="ARBA" id="ARBA00022741"/>
    </source>
</evidence>
<keyword evidence="2 10" id="KW-0723">Serine/threonine-protein kinase</keyword>
<dbReference type="InterPro" id="IPR008271">
    <property type="entry name" value="Ser/Thr_kinase_AS"/>
</dbReference>
<evidence type="ECO:0000256" key="7">
    <source>
        <dbReference type="ARBA" id="ARBA00047292"/>
    </source>
</evidence>
<dbReference type="FunFam" id="1.10.510.10:FF:000005">
    <property type="entry name" value="cAMP-dependent protein kinase catalytic subunit alpha"/>
    <property type="match status" value="1"/>
</dbReference>
<dbReference type="EMBL" id="CH476737">
    <property type="protein sequence ID" value="EIE83501.1"/>
    <property type="molecule type" value="Genomic_DNA"/>
</dbReference>
<dbReference type="CDD" id="cd05580">
    <property type="entry name" value="STKc_PKA_like"/>
    <property type="match status" value="1"/>
</dbReference>
<dbReference type="InterPro" id="IPR000961">
    <property type="entry name" value="AGC-kinase_C"/>
</dbReference>
<dbReference type="EC" id="2.7.11.11" evidence="1"/>
<dbReference type="InterPro" id="IPR011009">
    <property type="entry name" value="Kinase-like_dom_sf"/>
</dbReference>
<feature type="compositionally biased region" description="Basic and acidic residues" evidence="11">
    <location>
        <begin position="45"/>
        <end position="54"/>
    </location>
</feature>
<evidence type="ECO:0000313" key="15">
    <source>
        <dbReference type="Proteomes" id="UP000009138"/>
    </source>
</evidence>
<dbReference type="InterPro" id="IPR017441">
    <property type="entry name" value="Protein_kinase_ATP_BS"/>
</dbReference>
<dbReference type="PROSITE" id="PS00107">
    <property type="entry name" value="PROTEIN_KINASE_ATP"/>
    <property type="match status" value="1"/>
</dbReference>
<evidence type="ECO:0000256" key="9">
    <source>
        <dbReference type="PROSITE-ProRule" id="PRU10141"/>
    </source>
</evidence>
<dbReference type="RefSeq" id="XP_067518897.1">
    <property type="nucleotide sequence ID" value="XM_067662796.1"/>
</dbReference>
<feature type="domain" description="Protein kinase" evidence="12">
    <location>
        <begin position="94"/>
        <end position="348"/>
    </location>
</feature>
<dbReference type="OMA" id="EYGHMFT"/>
<feature type="compositionally biased region" description="Low complexity" evidence="11">
    <location>
        <begin position="9"/>
        <end position="27"/>
    </location>
</feature>
<evidence type="ECO:0000256" key="11">
    <source>
        <dbReference type="SAM" id="MobiDB-lite"/>
    </source>
</evidence>
<dbReference type="Proteomes" id="UP000009138">
    <property type="component" value="Unassembled WGS sequence"/>
</dbReference>
<organism evidence="14 15">
    <name type="scientific">Rhizopus delemar (strain RA 99-880 / ATCC MYA-4621 / FGSC 9543 / NRRL 43880)</name>
    <name type="common">Mucormycosis agent</name>
    <name type="synonym">Rhizopus arrhizus var. delemar</name>
    <dbReference type="NCBI Taxonomy" id="246409"/>
    <lineage>
        <taxon>Eukaryota</taxon>
        <taxon>Fungi</taxon>
        <taxon>Fungi incertae sedis</taxon>
        <taxon>Mucoromycota</taxon>
        <taxon>Mucoromycotina</taxon>
        <taxon>Mucoromycetes</taxon>
        <taxon>Mucorales</taxon>
        <taxon>Mucorineae</taxon>
        <taxon>Rhizopodaceae</taxon>
        <taxon>Rhizopus</taxon>
    </lineage>
</organism>
<feature type="domain" description="AGC-kinase C-terminal" evidence="13">
    <location>
        <begin position="349"/>
        <end position="403"/>
    </location>
</feature>
<dbReference type="Pfam" id="PF00069">
    <property type="entry name" value="Pkinase"/>
    <property type="match status" value="1"/>
</dbReference>
<proteinExistence type="inferred from homology"/>
<name>I1C4X1_RHIO9</name>
<evidence type="ECO:0000256" key="8">
    <source>
        <dbReference type="ARBA" id="ARBA00047454"/>
    </source>
</evidence>
<evidence type="ECO:0000256" key="6">
    <source>
        <dbReference type="ARBA" id="ARBA00022840"/>
    </source>
</evidence>
<dbReference type="FunCoup" id="I1C4X1">
    <property type="interactions" value="422"/>
</dbReference>
<evidence type="ECO:0000256" key="2">
    <source>
        <dbReference type="ARBA" id="ARBA00022527"/>
    </source>
</evidence>
<dbReference type="FunFam" id="3.30.200.20:FF:000005">
    <property type="entry name" value="cAMP-dependent protein kinase catalytic subunit"/>
    <property type="match status" value="1"/>
</dbReference>
<evidence type="ECO:0000256" key="10">
    <source>
        <dbReference type="RuleBase" id="RU000304"/>
    </source>
</evidence>
<keyword evidence="4 9" id="KW-0547">Nucleotide-binding</keyword>
<dbReference type="InParanoid" id="I1C4X1"/>
<keyword evidence="15" id="KW-1185">Reference proteome</keyword>
<dbReference type="GO" id="GO:0005829">
    <property type="term" value="C:cytosol"/>
    <property type="evidence" value="ECO:0007669"/>
    <property type="project" value="TreeGrafter"/>
</dbReference>
<evidence type="ECO:0000256" key="5">
    <source>
        <dbReference type="ARBA" id="ARBA00022777"/>
    </source>
</evidence>
<protein>
    <recommendedName>
        <fullName evidence="1">cAMP-dependent protein kinase</fullName>
        <ecNumber evidence="1">2.7.11.11</ecNumber>
    </recommendedName>
</protein>
<accession>I1C4X1</accession>
<evidence type="ECO:0000313" key="14">
    <source>
        <dbReference type="EMBL" id="EIE83501.1"/>
    </source>
</evidence>
<dbReference type="AlphaFoldDB" id="I1C4X1"/>
<dbReference type="Gene3D" id="3.30.200.20">
    <property type="entry name" value="Phosphorylase Kinase, domain 1"/>
    <property type="match status" value="1"/>
</dbReference>
<evidence type="ECO:0000256" key="3">
    <source>
        <dbReference type="ARBA" id="ARBA00022679"/>
    </source>
</evidence>
<evidence type="ECO:0000256" key="1">
    <source>
        <dbReference type="ARBA" id="ARBA00012444"/>
    </source>
</evidence>
<keyword evidence="6 9" id="KW-0067">ATP-binding</keyword>
<keyword evidence="5" id="KW-0418">Kinase</keyword>
<gene>
    <name evidence="14" type="ORF">RO3G_08206</name>
</gene>
<dbReference type="eggNOG" id="KOG0616">
    <property type="taxonomic scope" value="Eukaryota"/>
</dbReference>
<feature type="region of interest" description="Disordered" evidence="11">
    <location>
        <begin position="1"/>
        <end position="54"/>
    </location>
</feature>
<dbReference type="STRING" id="246409.I1C4X1"/>
<dbReference type="PANTHER" id="PTHR24353:SF153">
    <property type="entry name" value="CAMP-DEPENDENT PROTEIN KINASE CATALYTIC SUBUNIT 1"/>
    <property type="match status" value="1"/>
</dbReference>
<comment type="catalytic activity">
    <reaction evidence="7">
        <text>L-threonyl-[protein] + ATP = O-phospho-L-threonyl-[protein] + ADP + H(+)</text>
        <dbReference type="Rhea" id="RHEA:46608"/>
        <dbReference type="Rhea" id="RHEA-COMP:11060"/>
        <dbReference type="Rhea" id="RHEA-COMP:11605"/>
        <dbReference type="ChEBI" id="CHEBI:15378"/>
        <dbReference type="ChEBI" id="CHEBI:30013"/>
        <dbReference type="ChEBI" id="CHEBI:30616"/>
        <dbReference type="ChEBI" id="CHEBI:61977"/>
        <dbReference type="ChEBI" id="CHEBI:456216"/>
        <dbReference type="EC" id="2.7.11.11"/>
    </reaction>
</comment>
<comment type="catalytic activity">
    <reaction evidence="8">
        <text>L-seryl-[protein] + ATP = O-phospho-L-seryl-[protein] + ADP + H(+)</text>
        <dbReference type="Rhea" id="RHEA:17989"/>
        <dbReference type="Rhea" id="RHEA-COMP:9863"/>
        <dbReference type="Rhea" id="RHEA-COMP:11604"/>
        <dbReference type="ChEBI" id="CHEBI:15378"/>
        <dbReference type="ChEBI" id="CHEBI:29999"/>
        <dbReference type="ChEBI" id="CHEBI:30616"/>
        <dbReference type="ChEBI" id="CHEBI:83421"/>
        <dbReference type="ChEBI" id="CHEBI:456216"/>
        <dbReference type="EC" id="2.7.11.11"/>
    </reaction>
</comment>
<dbReference type="Gene3D" id="1.10.510.10">
    <property type="entry name" value="Transferase(Phosphotransferase) domain 1"/>
    <property type="match status" value="1"/>
</dbReference>
<reference evidence="14 15" key="1">
    <citation type="journal article" date="2009" name="PLoS Genet.">
        <title>Genomic analysis of the basal lineage fungus Rhizopus oryzae reveals a whole-genome duplication.</title>
        <authorList>
            <person name="Ma L.-J."/>
            <person name="Ibrahim A.S."/>
            <person name="Skory C."/>
            <person name="Grabherr M.G."/>
            <person name="Burger G."/>
            <person name="Butler M."/>
            <person name="Elias M."/>
            <person name="Idnurm A."/>
            <person name="Lang B.F."/>
            <person name="Sone T."/>
            <person name="Abe A."/>
            <person name="Calvo S.E."/>
            <person name="Corrochano L.M."/>
            <person name="Engels R."/>
            <person name="Fu J."/>
            <person name="Hansberg W."/>
            <person name="Kim J.-M."/>
            <person name="Kodira C.D."/>
            <person name="Koehrsen M.J."/>
            <person name="Liu B."/>
            <person name="Miranda-Saavedra D."/>
            <person name="O'Leary S."/>
            <person name="Ortiz-Castellanos L."/>
            <person name="Poulter R."/>
            <person name="Rodriguez-Romero J."/>
            <person name="Ruiz-Herrera J."/>
            <person name="Shen Y.-Q."/>
            <person name="Zeng Q."/>
            <person name="Galagan J."/>
            <person name="Birren B.W."/>
            <person name="Cuomo C.A."/>
            <person name="Wickes B.L."/>
        </authorList>
    </citation>
    <scope>NUCLEOTIDE SEQUENCE [LARGE SCALE GENOMIC DNA]</scope>
    <source>
        <strain evidence="15">RA 99-880 / ATCC MYA-4621 / FGSC 9543 / NRRL 43880</strain>
    </source>
</reference>
<dbReference type="VEuPathDB" id="FungiDB:RO3G_08206"/>
<feature type="binding site" evidence="9">
    <location>
        <position position="123"/>
    </location>
    <ligand>
        <name>ATP</name>
        <dbReference type="ChEBI" id="CHEBI:30616"/>
    </ligand>
</feature>
<dbReference type="PANTHER" id="PTHR24353">
    <property type="entry name" value="CYCLIC NUCLEOTIDE-DEPENDENT PROTEIN KINASE"/>
    <property type="match status" value="1"/>
</dbReference>
<dbReference type="SUPFAM" id="SSF56112">
    <property type="entry name" value="Protein kinase-like (PK-like)"/>
    <property type="match status" value="1"/>
</dbReference>
<comment type="similarity">
    <text evidence="10">Belongs to the protein kinase superfamily.</text>
</comment>
<dbReference type="GO" id="GO:0005634">
    <property type="term" value="C:nucleus"/>
    <property type="evidence" value="ECO:0007669"/>
    <property type="project" value="TreeGrafter"/>
</dbReference>
<dbReference type="GeneID" id="93615177"/>
<dbReference type="SMART" id="SM00133">
    <property type="entry name" value="S_TK_X"/>
    <property type="match status" value="1"/>
</dbReference>